<protein>
    <submittedName>
        <fullName evidence="1">Uncharacterized protein</fullName>
    </submittedName>
</protein>
<sequence>MKEFLIEPIIGVKMGEVVECVKFQKKRIFTNKSIAAVYIRFGTLISGVKKMAEKR</sequence>
<accession>F7XVF5</accession>
<dbReference type="AlphaFoldDB" id="F7XVF5"/>
<proteinExistence type="predicted"/>
<keyword evidence="2" id="KW-1185">Reference proteome</keyword>
<evidence type="ECO:0000313" key="2">
    <source>
        <dbReference type="Proteomes" id="UP000006639"/>
    </source>
</evidence>
<dbReference type="KEGG" id="mmn:midi_00344"/>
<organism evidence="1 2">
    <name type="scientific">Midichloria mitochondrii (strain IricVA)</name>
    <dbReference type="NCBI Taxonomy" id="696127"/>
    <lineage>
        <taxon>Bacteria</taxon>
        <taxon>Pseudomonadati</taxon>
        <taxon>Pseudomonadota</taxon>
        <taxon>Alphaproteobacteria</taxon>
        <taxon>Rickettsiales</taxon>
        <taxon>Candidatus Midichloriaceae</taxon>
        <taxon>Candidatus Midichloria</taxon>
    </lineage>
</organism>
<evidence type="ECO:0000313" key="1">
    <source>
        <dbReference type="EMBL" id="AEI88654.1"/>
    </source>
</evidence>
<dbReference type="HOGENOM" id="CLU_3027290_0_0_5"/>
<dbReference type="EMBL" id="CP002130">
    <property type="protein sequence ID" value="AEI88654.1"/>
    <property type="molecule type" value="Genomic_DNA"/>
</dbReference>
<name>F7XVF5_MIDMI</name>
<gene>
    <name evidence="1" type="ordered locus">midi_00344</name>
</gene>
<dbReference type="STRING" id="696127.midi_00344"/>
<reference evidence="1 2" key="1">
    <citation type="journal article" date="2011" name="Mol. Biol. Evol.">
        <title>Phylogenomic evidence for the presence of a flagellum and cbb3 oxidase in the free-living mitochondrial ancestor.</title>
        <authorList>
            <person name="Sassera D."/>
            <person name="Lo N."/>
            <person name="Epis S."/>
            <person name="D'Auria G."/>
            <person name="Montagna M."/>
            <person name="Comandatore F."/>
            <person name="Horner D."/>
            <person name="Pereto J."/>
            <person name="Luciano A.M."/>
            <person name="Franciosi F."/>
            <person name="Ferri E."/>
            <person name="Crotti E."/>
            <person name="Bazzocchi C."/>
            <person name="Daffonchio D."/>
            <person name="Sacchi L."/>
            <person name="Moya A."/>
            <person name="Latorre A."/>
            <person name="Bandi C."/>
        </authorList>
    </citation>
    <scope>NUCLEOTIDE SEQUENCE [LARGE SCALE GENOMIC DNA]</scope>
    <source>
        <strain evidence="1 2">IricVA</strain>
    </source>
</reference>
<dbReference type="Proteomes" id="UP000006639">
    <property type="component" value="Chromosome"/>
</dbReference>